<evidence type="ECO:0000313" key="2">
    <source>
        <dbReference type="Proteomes" id="UP001069802"/>
    </source>
</evidence>
<reference evidence="1" key="1">
    <citation type="submission" date="2022-12" db="EMBL/GenBank/DDBJ databases">
        <title>Bacterial isolates from different developmental stages of Nematostella vectensis.</title>
        <authorList>
            <person name="Fraune S."/>
        </authorList>
    </citation>
    <scope>NUCLEOTIDE SEQUENCE</scope>
    <source>
        <strain evidence="1">G21630-S1</strain>
    </source>
</reference>
<accession>A0ABT4LKQ9</accession>
<comment type="caution">
    <text evidence="1">The sequence shown here is derived from an EMBL/GenBank/DDBJ whole genome shotgun (WGS) entry which is preliminary data.</text>
</comment>
<name>A0ABT4LKQ9_9PROT</name>
<dbReference type="EMBL" id="JAPWGY010000004">
    <property type="protein sequence ID" value="MCZ4281695.1"/>
    <property type="molecule type" value="Genomic_DNA"/>
</dbReference>
<dbReference type="InterPro" id="IPR006498">
    <property type="entry name" value="Tail_tube"/>
</dbReference>
<dbReference type="NCBIfam" id="TIGR01611">
    <property type="entry name" value="tail_tube"/>
    <property type="match status" value="1"/>
</dbReference>
<keyword evidence="2" id="KW-1185">Reference proteome</keyword>
<proteinExistence type="predicted"/>
<dbReference type="RefSeq" id="WP_269423858.1">
    <property type="nucleotide sequence ID" value="NZ_JAPWGY010000004.1"/>
</dbReference>
<organism evidence="1 2">
    <name type="scientific">Kiloniella laminariae</name>
    <dbReference type="NCBI Taxonomy" id="454162"/>
    <lineage>
        <taxon>Bacteria</taxon>
        <taxon>Pseudomonadati</taxon>
        <taxon>Pseudomonadota</taxon>
        <taxon>Alphaproteobacteria</taxon>
        <taxon>Rhodospirillales</taxon>
        <taxon>Kiloniellaceae</taxon>
        <taxon>Kiloniella</taxon>
    </lineage>
</organism>
<dbReference type="Proteomes" id="UP001069802">
    <property type="component" value="Unassembled WGS sequence"/>
</dbReference>
<evidence type="ECO:0000313" key="1">
    <source>
        <dbReference type="EMBL" id="MCZ4281695.1"/>
    </source>
</evidence>
<gene>
    <name evidence="1" type="ORF">O4H49_12970</name>
</gene>
<sequence length="169" mass="18667">MIPSTLKNFNIFINGTSYVGEAEEITPPKLTRITEDYRAGGMHGPVELDLGQDKLEMEVTFKGWNKELLKHYGAFAADAVPLRFRGAARSEAGDVATDAIEISVRGRLKELDFGSAKTGEANSLKVMIPLTAFKYEVNGYEIIDIDQINMIFRVNGVDLLAEERQALGI</sequence>
<dbReference type="Pfam" id="PF04985">
    <property type="entry name" value="Phage_tube"/>
    <property type="match status" value="1"/>
</dbReference>
<protein>
    <submittedName>
        <fullName evidence="1">Phage major tail tube protein</fullName>
    </submittedName>
</protein>